<dbReference type="OrthoDB" id="5338458at2759"/>
<sequence length="336" mass="37983">METLISSLDCLKDRGYEFAVLLKRPNANLEAIYSDSVDQEAQMLLENAMRVTPRATAPFSIKSQQNGRHPPRTQNLLLSNKAQVDSYFQSVFCVINQQRCKAIAKAWIKVVEPKKQSKYPYIKGEASKPSWWPNDVVHRGSDHLKKPERIRLLVAILSQHLPSLDDSKLFLKLKRSTSSLPISEDPYQQWALEDAYKVCWALCTGQEAVIALDLRYALPQELDGNSSKKNEGFEDTLVLGRNEPASFTKFSGPGNTPLPSSRSSYGEPSLEQTHETAPVFPDTLEFPVSDESEQNVDKRPFAQQVYEFSEHFYLDELASSVLNQEAVFVGNHRSPF</sequence>
<protein>
    <submittedName>
        <fullName evidence="3">LAQU0S25e00540g1_1</fullName>
    </submittedName>
</protein>
<evidence type="ECO:0000259" key="2">
    <source>
        <dbReference type="Pfam" id="PF11001"/>
    </source>
</evidence>
<dbReference type="Proteomes" id="UP000236544">
    <property type="component" value="Unassembled WGS sequence"/>
</dbReference>
<name>A0A0P1L3S1_9SACH</name>
<reference evidence="4" key="1">
    <citation type="submission" date="2015-10" db="EMBL/GenBank/DDBJ databases">
        <authorList>
            <person name="Devillers H."/>
        </authorList>
    </citation>
    <scope>NUCLEOTIDE SEQUENCE [LARGE SCALE GENOMIC DNA]</scope>
</reference>
<dbReference type="InterPro" id="IPR021264">
    <property type="entry name" value="AFUB_079030/YDR124W-like"/>
</dbReference>
<dbReference type="InterPro" id="IPR047092">
    <property type="entry name" value="AFUB_07903/YDR124W-like_hel"/>
</dbReference>
<feature type="compositionally biased region" description="Polar residues" evidence="1">
    <location>
        <begin position="253"/>
        <end position="266"/>
    </location>
</feature>
<evidence type="ECO:0000313" key="4">
    <source>
        <dbReference type="Proteomes" id="UP000236544"/>
    </source>
</evidence>
<dbReference type="PANTHER" id="PTHR36102">
    <property type="entry name" value="CHROMOSOME 10, WHOLE GENOME SHOTGUN SEQUENCE"/>
    <property type="match status" value="1"/>
</dbReference>
<keyword evidence="4" id="KW-1185">Reference proteome</keyword>
<dbReference type="AlphaFoldDB" id="A0A0P1L3S1"/>
<dbReference type="PANTHER" id="PTHR36102:SF1">
    <property type="entry name" value="YDR124W-LIKE HELICAL BUNDLE DOMAIN-CONTAINING PROTEIN"/>
    <property type="match status" value="1"/>
</dbReference>
<feature type="region of interest" description="Disordered" evidence="1">
    <location>
        <begin position="246"/>
        <end position="275"/>
    </location>
</feature>
<evidence type="ECO:0000313" key="3">
    <source>
        <dbReference type="EMBL" id="CUS25040.1"/>
    </source>
</evidence>
<proteinExistence type="predicted"/>
<accession>A0A0P1L3S1</accession>
<evidence type="ECO:0000256" key="1">
    <source>
        <dbReference type="SAM" id="MobiDB-lite"/>
    </source>
</evidence>
<organism evidence="3 4">
    <name type="scientific">Lachancea quebecensis</name>
    <dbReference type="NCBI Taxonomy" id="1654605"/>
    <lineage>
        <taxon>Eukaryota</taxon>
        <taxon>Fungi</taxon>
        <taxon>Dikarya</taxon>
        <taxon>Ascomycota</taxon>
        <taxon>Saccharomycotina</taxon>
        <taxon>Saccharomycetes</taxon>
        <taxon>Saccharomycetales</taxon>
        <taxon>Saccharomycetaceae</taxon>
        <taxon>Lachancea</taxon>
    </lineage>
</organism>
<dbReference type="EMBL" id="LN890552">
    <property type="protein sequence ID" value="CUS25040.1"/>
    <property type="molecule type" value="Genomic_DNA"/>
</dbReference>
<dbReference type="Pfam" id="PF11001">
    <property type="entry name" value="AFUB_07903_YDR124W_hel"/>
    <property type="match status" value="1"/>
</dbReference>
<gene>
    <name evidence="3" type="ORF">LAQU0_S25e00540g</name>
</gene>
<feature type="domain" description="Subtelomeric hrmA-associated cluster protein AFUB-079030/YDR124W-like helical bundle" evidence="2">
    <location>
        <begin position="79"/>
        <end position="198"/>
    </location>
</feature>